<dbReference type="EMBL" id="CM026431">
    <property type="protein sequence ID" value="KAG0558387.1"/>
    <property type="molecule type" value="Genomic_DNA"/>
</dbReference>
<evidence type="ECO:0000313" key="2">
    <source>
        <dbReference type="EMBL" id="KAG0558387.1"/>
    </source>
</evidence>
<dbReference type="Proteomes" id="UP000822688">
    <property type="component" value="Chromosome 10"/>
</dbReference>
<keyword evidence="3" id="KW-1185">Reference proteome</keyword>
<proteinExistence type="predicted"/>
<reference evidence="2" key="1">
    <citation type="submission" date="2020-06" db="EMBL/GenBank/DDBJ databases">
        <title>WGS assembly of Ceratodon purpureus strain R40.</title>
        <authorList>
            <person name="Carey S.B."/>
            <person name="Jenkins J."/>
            <person name="Shu S."/>
            <person name="Lovell J.T."/>
            <person name="Sreedasyam A."/>
            <person name="Maumus F."/>
            <person name="Tiley G.P."/>
            <person name="Fernandez-Pozo N."/>
            <person name="Barry K."/>
            <person name="Chen C."/>
            <person name="Wang M."/>
            <person name="Lipzen A."/>
            <person name="Daum C."/>
            <person name="Saski C.A."/>
            <person name="Payton A.C."/>
            <person name="Mcbreen J.C."/>
            <person name="Conrad R.E."/>
            <person name="Kollar L.M."/>
            <person name="Olsson S."/>
            <person name="Huttunen S."/>
            <person name="Landis J.B."/>
            <person name="Wickett N.J."/>
            <person name="Johnson M.G."/>
            <person name="Rensing S.A."/>
            <person name="Grimwood J."/>
            <person name="Schmutz J."/>
            <person name="Mcdaniel S.F."/>
        </authorList>
    </citation>
    <scope>NUCLEOTIDE SEQUENCE</scope>
    <source>
        <strain evidence="2">R40</strain>
    </source>
</reference>
<feature type="region of interest" description="Disordered" evidence="1">
    <location>
        <begin position="1"/>
        <end position="26"/>
    </location>
</feature>
<feature type="compositionally biased region" description="Polar residues" evidence="1">
    <location>
        <begin position="14"/>
        <end position="26"/>
    </location>
</feature>
<evidence type="ECO:0000313" key="3">
    <source>
        <dbReference type="Proteomes" id="UP000822688"/>
    </source>
</evidence>
<sequence>MILASGARGREFDSPNTPSFVSPATTEQSIDVIENTSHSTQIHHSSTVFSHFFLRDETTPSFSTSSNVTQTPRFVSKCNESTKNRTRMVHNISTLSCRRPFSCRDAGVHGRFSESITADGD</sequence>
<gene>
    <name evidence="2" type="ORF">KC19_10G024100</name>
</gene>
<protein>
    <submittedName>
        <fullName evidence="2">Uncharacterized protein</fullName>
    </submittedName>
</protein>
<accession>A0A8T0GIL3</accession>
<organism evidence="2 3">
    <name type="scientific">Ceratodon purpureus</name>
    <name type="common">Fire moss</name>
    <name type="synonym">Dicranum purpureum</name>
    <dbReference type="NCBI Taxonomy" id="3225"/>
    <lineage>
        <taxon>Eukaryota</taxon>
        <taxon>Viridiplantae</taxon>
        <taxon>Streptophyta</taxon>
        <taxon>Embryophyta</taxon>
        <taxon>Bryophyta</taxon>
        <taxon>Bryophytina</taxon>
        <taxon>Bryopsida</taxon>
        <taxon>Dicranidae</taxon>
        <taxon>Pseudoditrichales</taxon>
        <taxon>Ditrichaceae</taxon>
        <taxon>Ceratodon</taxon>
    </lineage>
</organism>
<comment type="caution">
    <text evidence="2">The sequence shown here is derived from an EMBL/GenBank/DDBJ whole genome shotgun (WGS) entry which is preliminary data.</text>
</comment>
<name>A0A8T0GIL3_CERPU</name>
<evidence type="ECO:0000256" key="1">
    <source>
        <dbReference type="SAM" id="MobiDB-lite"/>
    </source>
</evidence>
<dbReference type="AlphaFoldDB" id="A0A8T0GIL3"/>